<dbReference type="PANTHER" id="PTHR37950:SF1">
    <property type="entry name" value="4-HYDROXYPHENYLACETATE CATABOLISM PROTEIN"/>
    <property type="match status" value="1"/>
</dbReference>
<name>A0ABY3A7B4_9FLAO</name>
<reference evidence="1 2" key="1">
    <citation type="submission" date="2019-06" db="EMBL/GenBank/DDBJ databases">
        <title>A large-scale integrated study on North Sea by COGITO (Coastal Microbe Genomic &amp; Taxonomic Observatory).</title>
        <authorList>
            <person name="Teeling H."/>
        </authorList>
    </citation>
    <scope>NUCLEOTIDE SEQUENCE [LARGE SCALE GENOMIC DNA]</scope>
    <source>
        <strain evidence="1 2">MAR_2009_79</strain>
    </source>
</reference>
<evidence type="ECO:0000313" key="2">
    <source>
        <dbReference type="Proteomes" id="UP000315363"/>
    </source>
</evidence>
<comment type="caution">
    <text evidence="1">The sequence shown here is derived from an EMBL/GenBank/DDBJ whole genome shotgun (WGS) entry which is preliminary data.</text>
</comment>
<gene>
    <name evidence="1" type="ORF">GQ41_1010</name>
</gene>
<dbReference type="EMBL" id="VHIF01000001">
    <property type="protein sequence ID" value="TQO36434.1"/>
    <property type="molecule type" value="Genomic_DNA"/>
</dbReference>
<sequence>MPHFIIDCSENLISLKSPDVIIENVYDAAESTALFDPGDIKVRINPFKYYNVGDTKNDFVHIFANIMEGRTVEQKAMLSKTVVTKLKQVFPEVPILSMNIRDFEAATYFNKPMI</sequence>
<dbReference type="GO" id="GO:0016853">
    <property type="term" value="F:isomerase activity"/>
    <property type="evidence" value="ECO:0007669"/>
    <property type="project" value="UniProtKB-KW"/>
</dbReference>
<evidence type="ECO:0000313" key="1">
    <source>
        <dbReference type="EMBL" id="TQO36434.1"/>
    </source>
</evidence>
<dbReference type="PANTHER" id="PTHR37950">
    <property type="entry name" value="4-HYDROXYPHENYLACETATE CATABOLISM PROTEIN"/>
    <property type="match status" value="1"/>
</dbReference>
<protein>
    <submittedName>
        <fullName evidence="1">5-carboxymethyl-2-hydroxymuconate isomerase</fullName>
    </submittedName>
</protein>
<accession>A0ABY3A7B4</accession>
<proteinExistence type="predicted"/>
<dbReference type="Gene3D" id="3.30.429.10">
    <property type="entry name" value="Macrophage Migration Inhibitory Factor"/>
    <property type="match status" value="1"/>
</dbReference>
<keyword evidence="1" id="KW-0413">Isomerase</keyword>
<dbReference type="InterPro" id="IPR004220">
    <property type="entry name" value="5-COMe_2-OHmuconate_Isoase"/>
</dbReference>
<dbReference type="RefSeq" id="WP_031444269.1">
    <property type="nucleotide sequence ID" value="NZ_JPOO01000003.1"/>
</dbReference>
<dbReference type="SUPFAM" id="SSF55331">
    <property type="entry name" value="Tautomerase/MIF"/>
    <property type="match status" value="1"/>
</dbReference>
<keyword evidence="2" id="KW-1185">Reference proteome</keyword>
<organism evidence="1 2">
    <name type="scientific">Arenibacter algicola</name>
    <dbReference type="NCBI Taxonomy" id="616991"/>
    <lineage>
        <taxon>Bacteria</taxon>
        <taxon>Pseudomonadati</taxon>
        <taxon>Bacteroidota</taxon>
        <taxon>Flavobacteriia</taxon>
        <taxon>Flavobacteriales</taxon>
        <taxon>Flavobacteriaceae</taxon>
        <taxon>Arenibacter</taxon>
    </lineage>
</organism>
<dbReference type="Proteomes" id="UP000315363">
    <property type="component" value="Unassembled WGS sequence"/>
</dbReference>
<dbReference type="InterPro" id="IPR014347">
    <property type="entry name" value="Tautomerase/MIF_sf"/>
</dbReference>
<dbReference type="CDD" id="cd00580">
    <property type="entry name" value="CHMI"/>
    <property type="match status" value="1"/>
</dbReference>
<dbReference type="Pfam" id="PF02962">
    <property type="entry name" value="CHMI"/>
    <property type="match status" value="1"/>
</dbReference>